<evidence type="ECO:0000256" key="1">
    <source>
        <dbReference type="SAM" id="MobiDB-lite"/>
    </source>
</evidence>
<keyword evidence="3" id="KW-1185">Reference proteome</keyword>
<evidence type="ECO:0000313" key="3">
    <source>
        <dbReference type="Proteomes" id="UP000765507"/>
    </source>
</evidence>
<dbReference type="GO" id="GO:0005581">
    <property type="term" value="C:collagen trimer"/>
    <property type="evidence" value="ECO:0007669"/>
    <property type="project" value="UniProtKB-KW"/>
</dbReference>
<name>A0A8T1RUU1_CHESE</name>
<reference evidence="2 3" key="1">
    <citation type="journal article" date="2020" name="G3 (Bethesda)">
        <title>Draft Genome of the Common Snapping Turtle, Chelydra serpentina, a Model for Phenotypic Plasticity in Reptiles.</title>
        <authorList>
            <person name="Das D."/>
            <person name="Singh S.K."/>
            <person name="Bierstedt J."/>
            <person name="Erickson A."/>
            <person name="Galli G.L.J."/>
            <person name="Crossley D.A. 2nd"/>
            <person name="Rhen T."/>
        </authorList>
    </citation>
    <scope>NUCLEOTIDE SEQUENCE [LARGE SCALE GENOMIC DNA]</scope>
    <source>
        <strain evidence="2">KW</strain>
    </source>
</reference>
<accession>A0A8T1RUU1</accession>
<dbReference type="OrthoDB" id="8939548at2759"/>
<feature type="compositionally biased region" description="Low complexity" evidence="1">
    <location>
        <begin position="7"/>
        <end position="18"/>
    </location>
</feature>
<keyword evidence="2" id="KW-0176">Collagen</keyword>
<comment type="caution">
    <text evidence="2">The sequence shown here is derived from an EMBL/GenBank/DDBJ whole genome shotgun (WGS) entry which is preliminary data.</text>
</comment>
<dbReference type="Proteomes" id="UP000765507">
    <property type="component" value="Unassembled WGS sequence"/>
</dbReference>
<proteinExistence type="predicted"/>
<dbReference type="InterPro" id="IPR008160">
    <property type="entry name" value="Collagen"/>
</dbReference>
<feature type="compositionally biased region" description="Low complexity" evidence="1">
    <location>
        <begin position="136"/>
        <end position="156"/>
    </location>
</feature>
<dbReference type="AlphaFoldDB" id="A0A8T1RUU1"/>
<organism evidence="2 3">
    <name type="scientific">Chelydra serpentina</name>
    <name type="common">Snapping turtle</name>
    <name type="synonym">Testudo serpentina</name>
    <dbReference type="NCBI Taxonomy" id="8475"/>
    <lineage>
        <taxon>Eukaryota</taxon>
        <taxon>Metazoa</taxon>
        <taxon>Chordata</taxon>
        <taxon>Craniata</taxon>
        <taxon>Vertebrata</taxon>
        <taxon>Euteleostomi</taxon>
        <taxon>Archelosauria</taxon>
        <taxon>Testudinata</taxon>
        <taxon>Testudines</taxon>
        <taxon>Cryptodira</taxon>
        <taxon>Durocryptodira</taxon>
        <taxon>Americhelydia</taxon>
        <taxon>Chelydroidea</taxon>
        <taxon>Chelydridae</taxon>
        <taxon>Chelydra</taxon>
    </lineage>
</organism>
<feature type="compositionally biased region" description="Pro residues" evidence="1">
    <location>
        <begin position="120"/>
        <end position="129"/>
    </location>
</feature>
<sequence>MGLDVTPHSPSEPWAEEAPSPPPATPGEDEGFVEEYVTGQDMAVTGQEYAYVYKGFPEGAEPSELGPVLSAETPQNGGAVRGVRGYKGEKGEPAIMEPGMLVEGPPGPEGPAGISGPPGTQGPPGPPGDPGERGPPGRSGLPGSDGTPGPPGTSLM</sequence>
<evidence type="ECO:0000313" key="2">
    <source>
        <dbReference type="EMBL" id="KAG6920732.1"/>
    </source>
</evidence>
<feature type="region of interest" description="Disordered" evidence="1">
    <location>
        <begin position="1"/>
        <end position="30"/>
    </location>
</feature>
<dbReference type="Pfam" id="PF01391">
    <property type="entry name" value="Collagen"/>
    <property type="match status" value="1"/>
</dbReference>
<protein>
    <submittedName>
        <fullName evidence="2">Collagen type XI alpha 2 chain</fullName>
    </submittedName>
</protein>
<gene>
    <name evidence="2" type="ORF">G0U57_014467</name>
</gene>
<feature type="non-terminal residue" evidence="2">
    <location>
        <position position="1"/>
    </location>
</feature>
<dbReference type="EMBL" id="JAHGAV010004218">
    <property type="protein sequence ID" value="KAG6920732.1"/>
    <property type="molecule type" value="Genomic_DNA"/>
</dbReference>
<feature type="region of interest" description="Disordered" evidence="1">
    <location>
        <begin position="57"/>
        <end position="156"/>
    </location>
</feature>